<dbReference type="AlphaFoldDB" id="A0A198A2B4"/>
<dbReference type="PRINTS" id="PR00081">
    <property type="entry name" value="GDHRDH"/>
</dbReference>
<dbReference type="PANTHER" id="PTHR44196:SF1">
    <property type="entry name" value="DEHYDROGENASE_REDUCTASE SDR FAMILY MEMBER 7B"/>
    <property type="match status" value="1"/>
</dbReference>
<evidence type="ECO:0000256" key="1">
    <source>
        <dbReference type="ARBA" id="ARBA00006484"/>
    </source>
</evidence>
<dbReference type="OrthoDB" id="9808814at2"/>
<dbReference type="Pfam" id="PF00106">
    <property type="entry name" value="adh_short"/>
    <property type="match status" value="1"/>
</dbReference>
<dbReference type="GO" id="GO:0016491">
    <property type="term" value="F:oxidoreductase activity"/>
    <property type="evidence" value="ECO:0007669"/>
    <property type="project" value="UniProtKB-KW"/>
</dbReference>
<dbReference type="InterPro" id="IPR002347">
    <property type="entry name" value="SDR_fam"/>
</dbReference>
<organism evidence="4 5">
    <name type="scientific">Paenibacillus oryzisoli</name>
    <dbReference type="NCBI Taxonomy" id="1850517"/>
    <lineage>
        <taxon>Bacteria</taxon>
        <taxon>Bacillati</taxon>
        <taxon>Bacillota</taxon>
        <taxon>Bacilli</taxon>
        <taxon>Bacillales</taxon>
        <taxon>Paenibacillaceae</taxon>
        <taxon>Paenibacillus</taxon>
    </lineage>
</organism>
<keyword evidence="5" id="KW-1185">Reference proteome</keyword>
<name>A0A198A2B4_9BACL</name>
<evidence type="ECO:0000313" key="4">
    <source>
        <dbReference type="EMBL" id="OAS15609.1"/>
    </source>
</evidence>
<dbReference type="PANTHER" id="PTHR44196">
    <property type="entry name" value="DEHYDROGENASE/REDUCTASE SDR FAMILY MEMBER 7B"/>
    <property type="match status" value="1"/>
</dbReference>
<evidence type="ECO:0000256" key="3">
    <source>
        <dbReference type="RuleBase" id="RU000363"/>
    </source>
</evidence>
<proteinExistence type="inferred from homology"/>
<reference evidence="4 5" key="1">
    <citation type="submission" date="2016-05" db="EMBL/GenBank/DDBJ databases">
        <title>Paenibacillus sp. 1ZS3-15 nov., isolated from the rhizosphere soil.</title>
        <authorList>
            <person name="Zhang X.X."/>
            <person name="Zhang J."/>
        </authorList>
    </citation>
    <scope>NUCLEOTIDE SEQUENCE [LARGE SCALE GENOMIC DNA]</scope>
    <source>
        <strain evidence="4 5">1ZS3-15</strain>
    </source>
</reference>
<evidence type="ECO:0000313" key="5">
    <source>
        <dbReference type="Proteomes" id="UP000078454"/>
    </source>
</evidence>
<gene>
    <name evidence="4" type="ORF">A8708_03210</name>
</gene>
<sequence length="286" mass="31976">MPSARLHTLLNYLIFPPTKLNRQKLERHLAGKTILITGASSGIGEQLAYLLSDMGVHLILVARREAKLLAMKREIEVKGAARVSVVPADLRDPQDMEGLLAFLHQRPEGIDIVISNAGHSIHRSIGQSLDRYHDFTRTMGINYFAPVQLLLSLIPLLGHKKGQIINISTVNVMLTPLPHWAAYQASKSAFDTWFRSAAPELNRMGIATTSIYLPLVRTPMILPTAAYRKLPAMSPGDVAKMIGKAIYTRRPTFKPWWLIFGALASVFIRTMPSRPKKEKGRDHEDM</sequence>
<dbReference type="GO" id="GO:0016020">
    <property type="term" value="C:membrane"/>
    <property type="evidence" value="ECO:0007669"/>
    <property type="project" value="TreeGrafter"/>
</dbReference>
<dbReference type="SUPFAM" id="SSF51735">
    <property type="entry name" value="NAD(P)-binding Rossmann-fold domains"/>
    <property type="match status" value="1"/>
</dbReference>
<comment type="similarity">
    <text evidence="1 3">Belongs to the short-chain dehydrogenases/reductases (SDR) family.</text>
</comment>
<dbReference type="STRING" id="1850517.A8708_03210"/>
<protein>
    <submittedName>
        <fullName evidence="4">Epimerase</fullName>
    </submittedName>
</protein>
<dbReference type="Gene3D" id="3.40.50.720">
    <property type="entry name" value="NAD(P)-binding Rossmann-like Domain"/>
    <property type="match status" value="1"/>
</dbReference>
<evidence type="ECO:0000256" key="2">
    <source>
        <dbReference type="ARBA" id="ARBA00023002"/>
    </source>
</evidence>
<dbReference type="EMBL" id="LYPB01000081">
    <property type="protein sequence ID" value="OAS15609.1"/>
    <property type="molecule type" value="Genomic_DNA"/>
</dbReference>
<accession>A0A198A2B4</accession>
<dbReference type="Proteomes" id="UP000078454">
    <property type="component" value="Unassembled WGS sequence"/>
</dbReference>
<dbReference type="InterPro" id="IPR036291">
    <property type="entry name" value="NAD(P)-bd_dom_sf"/>
</dbReference>
<dbReference type="PRINTS" id="PR00080">
    <property type="entry name" value="SDRFAMILY"/>
</dbReference>
<dbReference type="RefSeq" id="WP_068667885.1">
    <property type="nucleotide sequence ID" value="NZ_LYPB01000081.1"/>
</dbReference>
<keyword evidence="2" id="KW-0560">Oxidoreductase</keyword>
<comment type="caution">
    <text evidence="4">The sequence shown here is derived from an EMBL/GenBank/DDBJ whole genome shotgun (WGS) entry which is preliminary data.</text>
</comment>